<keyword evidence="9" id="KW-1185">Reference proteome</keyword>
<accession>A0A229UX86</accession>
<feature type="transmembrane region" description="Helical" evidence="6">
    <location>
        <begin position="156"/>
        <end position="177"/>
    </location>
</feature>
<feature type="transmembrane region" description="Helical" evidence="6">
    <location>
        <begin position="12"/>
        <end position="33"/>
    </location>
</feature>
<comment type="subcellular location">
    <subcellularLocation>
        <location evidence="1">Cell membrane</location>
        <topology evidence="1">Multi-pass membrane protein</topology>
    </subcellularLocation>
</comment>
<proteinExistence type="predicted"/>
<evidence type="ECO:0000256" key="2">
    <source>
        <dbReference type="ARBA" id="ARBA00022475"/>
    </source>
</evidence>
<keyword evidence="5 6" id="KW-0472">Membrane</keyword>
<evidence type="ECO:0000256" key="6">
    <source>
        <dbReference type="SAM" id="Phobius"/>
    </source>
</evidence>
<feature type="transmembrane region" description="Helical" evidence="6">
    <location>
        <begin position="83"/>
        <end position="104"/>
    </location>
</feature>
<feature type="transmembrane region" description="Helical" evidence="6">
    <location>
        <begin position="45"/>
        <end position="71"/>
    </location>
</feature>
<dbReference type="Pfam" id="PF10035">
    <property type="entry name" value="DUF2179"/>
    <property type="match status" value="1"/>
</dbReference>
<dbReference type="OrthoDB" id="1758221at2"/>
<dbReference type="InterPro" id="IPR015867">
    <property type="entry name" value="N-reg_PII/ATP_PRibTrfase_C"/>
</dbReference>
<gene>
    <name evidence="8" type="ORF">CF651_02820</name>
</gene>
<dbReference type="PANTHER" id="PTHR33545:SF10">
    <property type="entry name" value="UPF0750 MEMBRANE PROTEIN YPJC"/>
    <property type="match status" value="1"/>
</dbReference>
<organism evidence="8 9">
    <name type="scientific">Paenibacillus rigui</name>
    <dbReference type="NCBI Taxonomy" id="554312"/>
    <lineage>
        <taxon>Bacteria</taxon>
        <taxon>Bacillati</taxon>
        <taxon>Bacillota</taxon>
        <taxon>Bacilli</taxon>
        <taxon>Bacillales</taxon>
        <taxon>Paenibacillaceae</taxon>
        <taxon>Paenibacillus</taxon>
    </lineage>
</organism>
<evidence type="ECO:0000256" key="1">
    <source>
        <dbReference type="ARBA" id="ARBA00004651"/>
    </source>
</evidence>
<dbReference type="Pfam" id="PF02588">
    <property type="entry name" value="YitT_membrane"/>
    <property type="match status" value="1"/>
</dbReference>
<dbReference type="PANTHER" id="PTHR33545">
    <property type="entry name" value="UPF0750 MEMBRANE PROTEIN YITT-RELATED"/>
    <property type="match status" value="1"/>
</dbReference>
<dbReference type="Proteomes" id="UP000215509">
    <property type="component" value="Unassembled WGS sequence"/>
</dbReference>
<evidence type="ECO:0000259" key="7">
    <source>
        <dbReference type="Pfam" id="PF10035"/>
    </source>
</evidence>
<keyword evidence="2" id="KW-1003">Cell membrane</keyword>
<evidence type="ECO:0000313" key="9">
    <source>
        <dbReference type="Proteomes" id="UP000215509"/>
    </source>
</evidence>
<feature type="domain" description="DUF2179" evidence="7">
    <location>
        <begin position="230"/>
        <end position="284"/>
    </location>
</feature>
<dbReference type="AlphaFoldDB" id="A0A229UX86"/>
<evidence type="ECO:0000256" key="3">
    <source>
        <dbReference type="ARBA" id="ARBA00022692"/>
    </source>
</evidence>
<keyword evidence="3 6" id="KW-0812">Transmembrane</keyword>
<reference evidence="8 9" key="1">
    <citation type="submission" date="2017-07" db="EMBL/GenBank/DDBJ databases">
        <title>Genome sequencing and assembly of Paenibacillus rigui.</title>
        <authorList>
            <person name="Mayilraj S."/>
        </authorList>
    </citation>
    <scope>NUCLEOTIDE SEQUENCE [LARGE SCALE GENOMIC DNA]</scope>
    <source>
        <strain evidence="8 9">JCM 16352</strain>
    </source>
</reference>
<protein>
    <recommendedName>
        <fullName evidence="7">DUF2179 domain-containing protein</fullName>
    </recommendedName>
</protein>
<dbReference type="RefSeq" id="WP_094013291.1">
    <property type="nucleotide sequence ID" value="NZ_NMQW01000002.1"/>
</dbReference>
<dbReference type="Gene3D" id="3.30.70.120">
    <property type="match status" value="1"/>
</dbReference>
<dbReference type="PIRSF" id="PIRSF006483">
    <property type="entry name" value="Membrane_protein_YitT"/>
    <property type="match status" value="1"/>
</dbReference>
<evidence type="ECO:0000313" key="8">
    <source>
        <dbReference type="EMBL" id="OXM88044.1"/>
    </source>
</evidence>
<feature type="transmembrane region" description="Helical" evidence="6">
    <location>
        <begin position="183"/>
        <end position="201"/>
    </location>
</feature>
<dbReference type="InterPro" id="IPR051461">
    <property type="entry name" value="UPF0750_membrane"/>
</dbReference>
<evidence type="ECO:0000256" key="4">
    <source>
        <dbReference type="ARBA" id="ARBA00022989"/>
    </source>
</evidence>
<name>A0A229UX86_9BACL</name>
<evidence type="ECO:0000256" key="5">
    <source>
        <dbReference type="ARBA" id="ARBA00023136"/>
    </source>
</evidence>
<dbReference type="CDD" id="cd16380">
    <property type="entry name" value="YitT_C"/>
    <property type="match status" value="1"/>
</dbReference>
<dbReference type="EMBL" id="NMQW01000002">
    <property type="protein sequence ID" value="OXM88044.1"/>
    <property type="molecule type" value="Genomic_DNA"/>
</dbReference>
<keyword evidence="4 6" id="KW-1133">Transmembrane helix</keyword>
<dbReference type="GO" id="GO:0005886">
    <property type="term" value="C:plasma membrane"/>
    <property type="evidence" value="ECO:0007669"/>
    <property type="project" value="UniProtKB-SubCell"/>
</dbReference>
<sequence length="290" mass="32713">MKTDVWTRDKLRNLPPILLGTAIYAFGLHYFIISNELMEGGVTGIALLLNYIFHLPPSLSTLLINIPLFYLGWRHLGKESMAYTIFGTLALSFFLWIMEWLIHHQWLEPFRTNKDYFLVTAYAGLTLGVGLGLVFRYGGTTGGGDIVARIVQKARGWSMGQVILWFDATVIGSSLFFIDKEKILYTFVVVFITTKVIDVIIEGAYAARAFTVISDHAEELASQITKQMDRSATLMPAIGAYSKEQKKVLYCVVARQEMKKLKDLVRSVDPRAFIIINEVQDVLGEGFKPE</sequence>
<comment type="caution">
    <text evidence="8">The sequence shown here is derived from an EMBL/GenBank/DDBJ whole genome shotgun (WGS) entry which is preliminary data.</text>
</comment>
<feature type="transmembrane region" description="Helical" evidence="6">
    <location>
        <begin position="116"/>
        <end position="135"/>
    </location>
</feature>
<dbReference type="InterPro" id="IPR003740">
    <property type="entry name" value="YitT"/>
</dbReference>
<dbReference type="InterPro" id="IPR019264">
    <property type="entry name" value="DUF2179"/>
</dbReference>